<reference evidence="5 6" key="1">
    <citation type="submission" date="2021-04" db="EMBL/GenBank/DDBJ databases">
        <title>Whole genome analysis of root endophytic bacterium Microbacterium paraoxydans ku-mp colonizing RP-bio226 rice variety.</title>
        <authorList>
            <person name="Ulaganathan K."/>
            <person name="Latha B."/>
        </authorList>
    </citation>
    <scope>NUCLEOTIDE SEQUENCE [LARGE SCALE GENOMIC DNA]</scope>
    <source>
        <strain evidence="6">ku-mp</strain>
    </source>
</reference>
<evidence type="ECO:0000259" key="4">
    <source>
        <dbReference type="Pfam" id="PF00248"/>
    </source>
</evidence>
<evidence type="ECO:0000313" key="6">
    <source>
        <dbReference type="Proteomes" id="UP000678243"/>
    </source>
</evidence>
<sequence length="279" mass="30441">MTTIPSLELNDGNSIPQLGYGVFQVPPAETERAVSEALEIGYRHIDTAAIYGNEEGVGAAIAASGIPRDELFITTKLWNDRHHDDEPRAAIGESLEKLGLEQVDLYLVHWPTPAKDDYVHAFAKLVELRDAGLTRSIGVSNFLVPHLERTVKETGVVPAVNQIELHPAYQRREEVAWADANGVRIEAWGPLGQGKYDLFGIPAVADAAAAHGVTPAQAVLRWHLQKGIIVFPKSVRPERLRENLDVFGFELTDAEIAAIDAIDPLDSSGRVGSHPDDVN</sequence>
<dbReference type="PANTHER" id="PTHR43827:SF3">
    <property type="entry name" value="NADP-DEPENDENT OXIDOREDUCTASE DOMAIN-CONTAINING PROTEIN"/>
    <property type="match status" value="1"/>
</dbReference>
<proteinExistence type="inferred from homology"/>
<dbReference type="PANTHER" id="PTHR43827">
    <property type="entry name" value="2,5-DIKETO-D-GLUCONIC ACID REDUCTASE"/>
    <property type="match status" value="1"/>
</dbReference>
<dbReference type="RefSeq" id="WP_211545263.1">
    <property type="nucleotide sequence ID" value="NZ_JAGTUK010000004.1"/>
</dbReference>
<dbReference type="InterPro" id="IPR023210">
    <property type="entry name" value="NADP_OxRdtase_dom"/>
</dbReference>
<keyword evidence="2" id="KW-0521">NADP</keyword>
<keyword evidence="3" id="KW-0560">Oxidoreductase</keyword>
<comment type="similarity">
    <text evidence="1">Belongs to the aldo/keto reductase family.</text>
</comment>
<keyword evidence="6" id="KW-1185">Reference proteome</keyword>
<gene>
    <name evidence="5" type="ORF">KE274_15285</name>
</gene>
<dbReference type="PIRSF" id="PIRSF000097">
    <property type="entry name" value="AKR"/>
    <property type="match status" value="1"/>
</dbReference>
<organism evidence="5 6">
    <name type="scientific">Microbacterium paraoxydans</name>
    <dbReference type="NCBI Taxonomy" id="199592"/>
    <lineage>
        <taxon>Bacteria</taxon>
        <taxon>Bacillati</taxon>
        <taxon>Actinomycetota</taxon>
        <taxon>Actinomycetes</taxon>
        <taxon>Micrococcales</taxon>
        <taxon>Microbacteriaceae</taxon>
        <taxon>Microbacterium</taxon>
    </lineage>
</organism>
<dbReference type="SUPFAM" id="SSF51430">
    <property type="entry name" value="NAD(P)-linked oxidoreductase"/>
    <property type="match status" value="1"/>
</dbReference>
<dbReference type="EMBL" id="JAGTUK010000004">
    <property type="protein sequence ID" value="MBS0025467.1"/>
    <property type="molecule type" value="Genomic_DNA"/>
</dbReference>
<feature type="domain" description="NADP-dependent oxidoreductase" evidence="4">
    <location>
        <begin position="24"/>
        <end position="263"/>
    </location>
</feature>
<dbReference type="InterPro" id="IPR018170">
    <property type="entry name" value="Aldo/ket_reductase_CS"/>
</dbReference>
<dbReference type="Pfam" id="PF00248">
    <property type="entry name" value="Aldo_ket_red"/>
    <property type="match status" value="1"/>
</dbReference>
<dbReference type="PRINTS" id="PR00069">
    <property type="entry name" value="ALDKETRDTASE"/>
</dbReference>
<evidence type="ECO:0000313" key="5">
    <source>
        <dbReference type="EMBL" id="MBS0025467.1"/>
    </source>
</evidence>
<dbReference type="InterPro" id="IPR020471">
    <property type="entry name" value="AKR"/>
</dbReference>
<dbReference type="Gene3D" id="3.20.20.100">
    <property type="entry name" value="NADP-dependent oxidoreductase domain"/>
    <property type="match status" value="1"/>
</dbReference>
<protein>
    <submittedName>
        <fullName evidence="5">Aldo/keto reductase</fullName>
    </submittedName>
</protein>
<name>A0ABS5IT81_9MICO</name>
<evidence type="ECO:0000256" key="2">
    <source>
        <dbReference type="ARBA" id="ARBA00022857"/>
    </source>
</evidence>
<dbReference type="PROSITE" id="PS00798">
    <property type="entry name" value="ALDOKETO_REDUCTASE_1"/>
    <property type="match status" value="1"/>
</dbReference>
<evidence type="ECO:0000256" key="1">
    <source>
        <dbReference type="ARBA" id="ARBA00007905"/>
    </source>
</evidence>
<dbReference type="Proteomes" id="UP000678243">
    <property type="component" value="Unassembled WGS sequence"/>
</dbReference>
<dbReference type="PROSITE" id="PS00062">
    <property type="entry name" value="ALDOKETO_REDUCTASE_2"/>
    <property type="match status" value="1"/>
</dbReference>
<dbReference type="InterPro" id="IPR036812">
    <property type="entry name" value="NAD(P)_OxRdtase_dom_sf"/>
</dbReference>
<comment type="caution">
    <text evidence="5">The sequence shown here is derived from an EMBL/GenBank/DDBJ whole genome shotgun (WGS) entry which is preliminary data.</text>
</comment>
<accession>A0ABS5IT81</accession>
<evidence type="ECO:0000256" key="3">
    <source>
        <dbReference type="ARBA" id="ARBA00023002"/>
    </source>
</evidence>